<evidence type="ECO:0000313" key="1">
    <source>
        <dbReference type="EMBL" id="KAL0354275.1"/>
    </source>
</evidence>
<comment type="caution">
    <text evidence="1">The sequence shown here is derived from an EMBL/GenBank/DDBJ whole genome shotgun (WGS) entry which is preliminary data.</text>
</comment>
<name>A0AAW2PDT3_9LAMI</name>
<sequence>MAELVLGFRPMEETVAQLGKALVLTEEEYEGVMPSPGTWQGKSDKEGFYLVGRILSKVYKLEFFRTTLMAAMNPVKAMDI</sequence>
<reference evidence="1" key="2">
    <citation type="journal article" date="2024" name="Plant">
        <title>Genomic evolution and insights into agronomic trait innovations of Sesamum species.</title>
        <authorList>
            <person name="Miao H."/>
            <person name="Wang L."/>
            <person name="Qu L."/>
            <person name="Liu H."/>
            <person name="Sun Y."/>
            <person name="Le M."/>
            <person name="Wang Q."/>
            <person name="Wei S."/>
            <person name="Zheng Y."/>
            <person name="Lin W."/>
            <person name="Duan Y."/>
            <person name="Cao H."/>
            <person name="Xiong S."/>
            <person name="Wang X."/>
            <person name="Wei L."/>
            <person name="Li C."/>
            <person name="Ma Q."/>
            <person name="Ju M."/>
            <person name="Zhao R."/>
            <person name="Li G."/>
            <person name="Mu C."/>
            <person name="Tian Q."/>
            <person name="Mei H."/>
            <person name="Zhang T."/>
            <person name="Gao T."/>
            <person name="Zhang H."/>
        </authorList>
    </citation>
    <scope>NUCLEOTIDE SEQUENCE</scope>
    <source>
        <strain evidence="1">G01</strain>
    </source>
</reference>
<dbReference type="EMBL" id="JACGWK010000005">
    <property type="protein sequence ID" value="KAL0354275.1"/>
    <property type="molecule type" value="Genomic_DNA"/>
</dbReference>
<proteinExistence type="predicted"/>
<organism evidence="1">
    <name type="scientific">Sesamum angustifolium</name>
    <dbReference type="NCBI Taxonomy" id="2727405"/>
    <lineage>
        <taxon>Eukaryota</taxon>
        <taxon>Viridiplantae</taxon>
        <taxon>Streptophyta</taxon>
        <taxon>Embryophyta</taxon>
        <taxon>Tracheophyta</taxon>
        <taxon>Spermatophyta</taxon>
        <taxon>Magnoliopsida</taxon>
        <taxon>eudicotyledons</taxon>
        <taxon>Gunneridae</taxon>
        <taxon>Pentapetalae</taxon>
        <taxon>asterids</taxon>
        <taxon>lamiids</taxon>
        <taxon>Lamiales</taxon>
        <taxon>Pedaliaceae</taxon>
        <taxon>Sesamum</taxon>
    </lineage>
</organism>
<dbReference type="AlphaFoldDB" id="A0AAW2PDT3"/>
<accession>A0AAW2PDT3</accession>
<reference evidence="1" key="1">
    <citation type="submission" date="2020-06" db="EMBL/GenBank/DDBJ databases">
        <authorList>
            <person name="Li T."/>
            <person name="Hu X."/>
            <person name="Zhang T."/>
            <person name="Song X."/>
            <person name="Zhang H."/>
            <person name="Dai N."/>
            <person name="Sheng W."/>
            <person name="Hou X."/>
            <person name="Wei L."/>
        </authorList>
    </citation>
    <scope>NUCLEOTIDE SEQUENCE</scope>
    <source>
        <strain evidence="1">G01</strain>
        <tissue evidence="1">Leaf</tissue>
    </source>
</reference>
<gene>
    <name evidence="1" type="ORF">Sangu_1008800</name>
</gene>
<protein>
    <submittedName>
        <fullName evidence="1">Uncharacterized protein</fullName>
    </submittedName>
</protein>